<organism evidence="1">
    <name type="scientific">Phytophthora nicotianae</name>
    <name type="common">Potato buckeye rot agent</name>
    <name type="synonym">Phytophthora parasitica</name>
    <dbReference type="NCBI Taxonomy" id="4792"/>
    <lineage>
        <taxon>Eukaryota</taxon>
        <taxon>Sar</taxon>
        <taxon>Stramenopiles</taxon>
        <taxon>Oomycota</taxon>
        <taxon>Peronosporomycetes</taxon>
        <taxon>Peronosporales</taxon>
        <taxon>Peronosporaceae</taxon>
        <taxon>Phytophthora</taxon>
    </lineage>
</organism>
<accession>W2HCY5</accession>
<dbReference type="Proteomes" id="UP000053236">
    <property type="component" value="Unassembled WGS sequence"/>
</dbReference>
<evidence type="ECO:0000313" key="1">
    <source>
        <dbReference type="EMBL" id="ETK93113.1"/>
    </source>
</evidence>
<proteinExistence type="predicted"/>
<dbReference type="AlphaFoldDB" id="W2HCY5"/>
<sequence>MVLGSSLFLSRLIREWQIVQSRQRALAFKAMLCLRTCFLWLVTKRKLHIMGYHRGSCRGWKVVASLAALLAIDYRWSSLLANVLSSGIVCVQTAGRRHGGGSVCCT</sequence>
<dbReference type="EMBL" id="KI684999">
    <property type="protein sequence ID" value="ETK93113.1"/>
    <property type="molecule type" value="Genomic_DNA"/>
</dbReference>
<gene>
    <name evidence="1" type="ORF">L915_03643</name>
</gene>
<protein>
    <submittedName>
        <fullName evidence="1">Uncharacterized protein</fullName>
    </submittedName>
</protein>
<name>W2HCY5_PHYNI</name>
<reference evidence="1" key="1">
    <citation type="submission" date="2013-11" db="EMBL/GenBank/DDBJ databases">
        <title>The Genome Sequence of Phytophthora parasitica CJ02B3.</title>
        <authorList>
            <consortium name="The Broad Institute Genomics Platform"/>
            <person name="Russ C."/>
            <person name="Tyler B."/>
            <person name="Panabieres F."/>
            <person name="Shan W."/>
            <person name="Tripathy S."/>
            <person name="Grunwald N."/>
            <person name="Machado M."/>
            <person name="Johnson C.S."/>
            <person name="Arredondo F."/>
            <person name="Hong C."/>
            <person name="Coffey M."/>
            <person name="Young S.K."/>
            <person name="Zeng Q."/>
            <person name="Gargeya S."/>
            <person name="Fitzgerald M."/>
            <person name="Abouelleil A."/>
            <person name="Alvarado L."/>
            <person name="Chapman S.B."/>
            <person name="Gainer-Dewar J."/>
            <person name="Goldberg J."/>
            <person name="Griggs A."/>
            <person name="Gujja S."/>
            <person name="Hansen M."/>
            <person name="Howarth C."/>
            <person name="Imamovic A."/>
            <person name="Ireland A."/>
            <person name="Larimer J."/>
            <person name="McCowan C."/>
            <person name="Murphy C."/>
            <person name="Pearson M."/>
            <person name="Poon T.W."/>
            <person name="Priest M."/>
            <person name="Roberts A."/>
            <person name="Saif S."/>
            <person name="Shea T."/>
            <person name="Sykes S."/>
            <person name="Wortman J."/>
            <person name="Nusbaum C."/>
            <person name="Birren B."/>
        </authorList>
    </citation>
    <scope>NUCLEOTIDE SEQUENCE [LARGE SCALE GENOMIC DNA]</scope>
    <source>
        <strain evidence="1">CJ02B3</strain>
    </source>
</reference>